<keyword evidence="1" id="KW-0472">Membrane</keyword>
<dbReference type="EMBL" id="WTYL01000002">
    <property type="protein sequence ID" value="MXP44435.1"/>
    <property type="molecule type" value="Genomic_DNA"/>
</dbReference>
<proteinExistence type="predicted"/>
<dbReference type="Pfam" id="PF06912">
    <property type="entry name" value="DUF1275"/>
    <property type="match status" value="1"/>
</dbReference>
<dbReference type="Proteomes" id="UP000431922">
    <property type="component" value="Unassembled WGS sequence"/>
</dbReference>
<keyword evidence="1" id="KW-0812">Transmembrane</keyword>
<comment type="caution">
    <text evidence="2">The sequence shown here is derived from an EMBL/GenBank/DDBJ whole genome shotgun (WGS) entry which is preliminary data.</text>
</comment>
<reference evidence="2 3" key="1">
    <citation type="submission" date="2019-12" db="EMBL/GenBank/DDBJ databases">
        <title>Genomic-based taxomic classification of the family Erythrobacteraceae.</title>
        <authorList>
            <person name="Xu L."/>
        </authorList>
    </citation>
    <scope>NUCLEOTIDE SEQUENCE [LARGE SCALE GENOMIC DNA]</scope>
    <source>
        <strain evidence="2 3">KCTC 42453</strain>
    </source>
</reference>
<name>A0A845B1I6_9SPHN</name>
<dbReference type="PANTHER" id="PTHR37314:SF4">
    <property type="entry name" value="UPF0700 TRANSMEMBRANE PROTEIN YOAK"/>
    <property type="match status" value="1"/>
</dbReference>
<keyword evidence="3" id="KW-1185">Reference proteome</keyword>
<dbReference type="InterPro" id="IPR010699">
    <property type="entry name" value="DUF1275"/>
</dbReference>
<evidence type="ECO:0000313" key="2">
    <source>
        <dbReference type="EMBL" id="MXP44435.1"/>
    </source>
</evidence>
<dbReference type="RefSeq" id="WP_160756029.1">
    <property type="nucleotide sequence ID" value="NZ_WTYL01000002.1"/>
</dbReference>
<dbReference type="PANTHER" id="PTHR37314">
    <property type="entry name" value="SLR0142 PROTEIN"/>
    <property type="match status" value="1"/>
</dbReference>
<evidence type="ECO:0000256" key="1">
    <source>
        <dbReference type="SAM" id="Phobius"/>
    </source>
</evidence>
<keyword evidence="1" id="KW-1133">Transmembrane helix</keyword>
<protein>
    <submittedName>
        <fullName evidence="2">DUF1275 domain-containing protein</fullName>
    </submittedName>
</protein>
<dbReference type="AlphaFoldDB" id="A0A845B1I6"/>
<feature type="transmembrane region" description="Helical" evidence="1">
    <location>
        <begin position="53"/>
        <end position="76"/>
    </location>
</feature>
<sequence>MDNYDPSRRILAIGITALAGFVDAAGFLAGDRYFVSFMSGNTTRLAVDLVTDLAQALIPLGLIGGFVIGVTAGAIVSDRAGQWRKTAVLTLASALLGAALLAHSFGFAGAMMACMVLAMGVLNNSFRRNGEVAVGVTYMTGALVRIGQVIAAGLQGRSLPGWRMTLALWLGLVSGAIAGAAVYLTAEMAAFGAA</sequence>
<feature type="transmembrane region" description="Helical" evidence="1">
    <location>
        <begin position="88"/>
        <end position="121"/>
    </location>
</feature>
<accession>A0A845B1I6</accession>
<gene>
    <name evidence="2" type="ORF">GRI65_08200</name>
</gene>
<organism evidence="2 3">
    <name type="scientific">Allopontixanthobacter sediminis</name>
    <dbReference type="NCBI Taxonomy" id="1689985"/>
    <lineage>
        <taxon>Bacteria</taxon>
        <taxon>Pseudomonadati</taxon>
        <taxon>Pseudomonadota</taxon>
        <taxon>Alphaproteobacteria</taxon>
        <taxon>Sphingomonadales</taxon>
        <taxon>Erythrobacteraceae</taxon>
        <taxon>Allopontixanthobacter</taxon>
    </lineage>
</organism>
<feature type="transmembrane region" description="Helical" evidence="1">
    <location>
        <begin position="166"/>
        <end position="186"/>
    </location>
</feature>
<dbReference type="OrthoDB" id="885342at2"/>
<evidence type="ECO:0000313" key="3">
    <source>
        <dbReference type="Proteomes" id="UP000431922"/>
    </source>
</evidence>
<feature type="transmembrane region" description="Helical" evidence="1">
    <location>
        <begin position="133"/>
        <end position="154"/>
    </location>
</feature>